<dbReference type="Pfam" id="PF00756">
    <property type="entry name" value="Esterase"/>
    <property type="match status" value="1"/>
</dbReference>
<sequence length="292" mass="32682">MSRTTSSRIADAEARSIARASRARPDARRRVGERTNGPAARAGCYPRASVHDRVHIFGVYQIPWLKGQRLVRVYVPPDTGAPPPVLYMFDGQNIFDDEASHSGGWYLHHAARDLCARGGVAPLIVGIDHGGPYRMRELSPFRLRQRGQAPHLVRWMVDELQPQIRSAFSVRHDLAGTAVGGSSLGGLAALYAHWTRPEVFGAALCMSPSFWIAREKMLRFVSDRPNPPVSRLYLDAGGNEPRVRPSAERMVKLLRRRGYGPNDMMWVFEPGATHHESAWRRRAPAALEFLFS</sequence>
<dbReference type="SUPFAM" id="SSF53474">
    <property type="entry name" value="alpha/beta-Hydrolases"/>
    <property type="match status" value="1"/>
</dbReference>
<proteinExistence type="predicted"/>
<dbReference type="PANTHER" id="PTHR48098">
    <property type="entry name" value="ENTEROCHELIN ESTERASE-RELATED"/>
    <property type="match status" value="1"/>
</dbReference>
<dbReference type="Proteomes" id="UP001139031">
    <property type="component" value="Unassembled WGS sequence"/>
</dbReference>
<organism evidence="2 3">
    <name type="scientific">Nannocystis pusilla</name>
    <dbReference type="NCBI Taxonomy" id="889268"/>
    <lineage>
        <taxon>Bacteria</taxon>
        <taxon>Pseudomonadati</taxon>
        <taxon>Myxococcota</taxon>
        <taxon>Polyangia</taxon>
        <taxon>Nannocystales</taxon>
        <taxon>Nannocystaceae</taxon>
        <taxon>Nannocystis</taxon>
    </lineage>
</organism>
<evidence type="ECO:0000313" key="2">
    <source>
        <dbReference type="EMBL" id="MBZ5709883.1"/>
    </source>
</evidence>
<dbReference type="InterPro" id="IPR029058">
    <property type="entry name" value="AB_hydrolase_fold"/>
</dbReference>
<dbReference type="PANTHER" id="PTHR48098:SF6">
    <property type="entry name" value="FERRI-BACILLIBACTIN ESTERASE BESA"/>
    <property type="match status" value="1"/>
</dbReference>
<dbReference type="Gene3D" id="3.40.50.1820">
    <property type="entry name" value="alpha/beta hydrolase"/>
    <property type="match status" value="1"/>
</dbReference>
<dbReference type="EMBL" id="JAIRAU010000010">
    <property type="protein sequence ID" value="MBZ5709883.1"/>
    <property type="molecule type" value="Genomic_DNA"/>
</dbReference>
<keyword evidence="3" id="KW-1185">Reference proteome</keyword>
<reference evidence="2" key="1">
    <citation type="submission" date="2021-08" db="EMBL/GenBank/DDBJ databases">
        <authorList>
            <person name="Stevens D.C."/>
        </authorList>
    </citation>
    <scope>NUCLEOTIDE SEQUENCE</scope>
    <source>
        <strain evidence="2">DSM 53165</strain>
    </source>
</reference>
<feature type="region of interest" description="Disordered" evidence="1">
    <location>
        <begin position="1"/>
        <end position="40"/>
    </location>
</feature>
<dbReference type="InterPro" id="IPR000801">
    <property type="entry name" value="Esterase-like"/>
</dbReference>
<dbReference type="GO" id="GO:0016787">
    <property type="term" value="F:hydrolase activity"/>
    <property type="evidence" value="ECO:0007669"/>
    <property type="project" value="UniProtKB-KW"/>
</dbReference>
<evidence type="ECO:0000256" key="1">
    <source>
        <dbReference type="SAM" id="MobiDB-lite"/>
    </source>
</evidence>
<evidence type="ECO:0000313" key="3">
    <source>
        <dbReference type="Proteomes" id="UP001139031"/>
    </source>
</evidence>
<feature type="compositionally biased region" description="Basic and acidic residues" evidence="1">
    <location>
        <begin position="23"/>
        <end position="33"/>
    </location>
</feature>
<dbReference type="InterPro" id="IPR050583">
    <property type="entry name" value="Mycobacterial_A85_antigen"/>
</dbReference>
<name>A0ABS7TNT7_9BACT</name>
<gene>
    <name evidence="2" type="ORF">K7C98_11505</name>
</gene>
<protein>
    <submittedName>
        <fullName evidence="2">Alpha/beta hydrolase</fullName>
    </submittedName>
</protein>
<comment type="caution">
    <text evidence="2">The sequence shown here is derived from an EMBL/GenBank/DDBJ whole genome shotgun (WGS) entry which is preliminary data.</text>
</comment>
<keyword evidence="2" id="KW-0378">Hydrolase</keyword>
<accession>A0ABS7TNT7</accession>